<sequence length="189" mass="21706">MSGIGLSKPRQPRRLIWQALRERRDKDWYVEELAETAGVTRQAAHIYLRALVLAGLVAERDLQIPGYTRPRKAYRLHKDVGRDAPRLKADGTPAREPLQETLWRTIKILHRFTAAELAAHVGMTHEAREKTVKEYIRTLARAGYLKDTGGKKFVLLKNTGGRAPRLYLARELYDPNLDEIVMREVPDDE</sequence>
<organism evidence="1 2">
    <name type="scientific">Neisseria shayeganii</name>
    <dbReference type="NCBI Taxonomy" id="607712"/>
    <lineage>
        <taxon>Bacteria</taxon>
        <taxon>Pseudomonadati</taxon>
        <taxon>Pseudomonadota</taxon>
        <taxon>Betaproteobacteria</taxon>
        <taxon>Neisseriales</taxon>
        <taxon>Neisseriaceae</taxon>
        <taxon>Neisseria</taxon>
    </lineage>
</organism>
<dbReference type="KEGG" id="nsg:H3L94_08890"/>
<dbReference type="Proteomes" id="UP000514752">
    <property type="component" value="Chromosome"/>
</dbReference>
<name>A0A7D7N5B8_9NEIS</name>
<dbReference type="RefSeq" id="WP_182121721.1">
    <property type="nucleotide sequence ID" value="NZ_CP059567.1"/>
</dbReference>
<dbReference type="AlphaFoldDB" id="A0A7D7N5B8"/>
<protein>
    <submittedName>
        <fullName evidence="1">Uncharacterized protein</fullName>
    </submittedName>
</protein>
<gene>
    <name evidence="1" type="ORF">H3L94_08890</name>
</gene>
<dbReference type="SUPFAM" id="SSF46785">
    <property type="entry name" value="Winged helix' DNA-binding domain"/>
    <property type="match status" value="1"/>
</dbReference>
<dbReference type="Gene3D" id="1.10.10.10">
    <property type="entry name" value="Winged helix-like DNA-binding domain superfamily/Winged helix DNA-binding domain"/>
    <property type="match status" value="1"/>
</dbReference>
<dbReference type="InterPro" id="IPR036390">
    <property type="entry name" value="WH_DNA-bd_sf"/>
</dbReference>
<dbReference type="InterPro" id="IPR036388">
    <property type="entry name" value="WH-like_DNA-bd_sf"/>
</dbReference>
<evidence type="ECO:0000313" key="2">
    <source>
        <dbReference type="Proteomes" id="UP000514752"/>
    </source>
</evidence>
<reference evidence="1 2" key="1">
    <citation type="submission" date="2020-07" db="EMBL/GenBank/DDBJ databases">
        <title>Genomic diversity of species in the Neisseriaceae family.</title>
        <authorList>
            <person name="Vincent A.T."/>
            <person name="Bernet E."/>
            <person name="Veyrier F.J."/>
        </authorList>
    </citation>
    <scope>NUCLEOTIDE SEQUENCE [LARGE SCALE GENOMIC DNA]</scope>
    <source>
        <strain evidence="1 2">DSM 22244</strain>
    </source>
</reference>
<proteinExistence type="predicted"/>
<dbReference type="EMBL" id="CP059567">
    <property type="protein sequence ID" value="QMT39963.1"/>
    <property type="molecule type" value="Genomic_DNA"/>
</dbReference>
<accession>A0A7D7N5B8</accession>
<evidence type="ECO:0000313" key="1">
    <source>
        <dbReference type="EMBL" id="QMT39963.1"/>
    </source>
</evidence>